<feature type="region of interest" description="Disordered" evidence="1">
    <location>
        <begin position="1"/>
        <end position="23"/>
    </location>
</feature>
<name>A0ABD6CRY8_9EURY</name>
<dbReference type="SUPFAM" id="SSF82171">
    <property type="entry name" value="DPP6 N-terminal domain-like"/>
    <property type="match status" value="1"/>
</dbReference>
<evidence type="ECO:0000313" key="2">
    <source>
        <dbReference type="EMBL" id="MFD1600654.1"/>
    </source>
</evidence>
<dbReference type="InterPro" id="IPR015943">
    <property type="entry name" value="WD40/YVTN_repeat-like_dom_sf"/>
</dbReference>
<dbReference type="EMBL" id="JBHUDK010000016">
    <property type="protein sequence ID" value="MFD1600654.1"/>
    <property type="molecule type" value="Genomic_DNA"/>
</dbReference>
<accession>A0ABD6CRY8</accession>
<keyword evidence="3" id="KW-1185">Reference proteome</keyword>
<dbReference type="Proteomes" id="UP001597085">
    <property type="component" value="Unassembled WGS sequence"/>
</dbReference>
<dbReference type="RefSeq" id="WP_390278384.1">
    <property type="nucleotide sequence ID" value="NZ_JBHUDK010000016.1"/>
</dbReference>
<comment type="caution">
    <text evidence="2">The sequence shown here is derived from an EMBL/GenBank/DDBJ whole genome shotgun (WGS) entry which is preliminary data.</text>
</comment>
<organism evidence="2 3">
    <name type="scientific">Halobellus rarus</name>
    <dbReference type="NCBI Taxonomy" id="1126237"/>
    <lineage>
        <taxon>Archaea</taxon>
        <taxon>Methanobacteriati</taxon>
        <taxon>Methanobacteriota</taxon>
        <taxon>Stenosarchaea group</taxon>
        <taxon>Halobacteria</taxon>
        <taxon>Halobacteriales</taxon>
        <taxon>Haloferacaceae</taxon>
        <taxon>Halobellus</taxon>
    </lineage>
</organism>
<gene>
    <name evidence="2" type="ORF">ACFSBX_17075</name>
</gene>
<reference evidence="2 3" key="1">
    <citation type="journal article" date="2019" name="Int. J. Syst. Evol. Microbiol.">
        <title>The Global Catalogue of Microorganisms (GCM) 10K type strain sequencing project: providing services to taxonomists for standard genome sequencing and annotation.</title>
        <authorList>
            <consortium name="The Broad Institute Genomics Platform"/>
            <consortium name="The Broad Institute Genome Sequencing Center for Infectious Disease"/>
            <person name="Wu L."/>
            <person name="Ma J."/>
        </authorList>
    </citation>
    <scope>NUCLEOTIDE SEQUENCE [LARGE SCALE GENOMIC DNA]</scope>
    <source>
        <strain evidence="2 3">CGMCC 1.12121</strain>
    </source>
</reference>
<dbReference type="AlphaFoldDB" id="A0ABD6CRY8"/>
<evidence type="ECO:0000256" key="1">
    <source>
        <dbReference type="SAM" id="MobiDB-lite"/>
    </source>
</evidence>
<protein>
    <recommendedName>
        <fullName evidence="4">WD40 repeat domain-containing protein</fullName>
    </recommendedName>
</protein>
<evidence type="ECO:0000313" key="3">
    <source>
        <dbReference type="Proteomes" id="UP001597085"/>
    </source>
</evidence>
<evidence type="ECO:0008006" key="4">
    <source>
        <dbReference type="Google" id="ProtNLM"/>
    </source>
</evidence>
<proteinExistence type="predicted"/>
<sequence length="362" mass="40392">MGLFSRLFGGDGGSNSKNDPEPEPEIVIEDSLDSEFIHGQFRGERVTFSSVSSPNGGWRCLYGRSGMNGGTPIVVITGEGEVQHAFTVTRAQDVVVADTGHVAVTDIGEPDDQNLGGTFDVVAPDGQPRIEHEFDANIWECAITDDGQYASTATHNPDRSVYIFDVESGELATKFETPDLNSPAQEFGEIDGGIVLYLLDEDERYRGIDLEGNTVWKSQSLKNQDRINELLGSSDEADLEEAIELLEEAYELVDDQNRKKSIANKLADAHWDLSKEIRKEDGDTDAWWSHLNQAKQYYYEIVSWHDGRKGVAKVERKQAKYHLKEGEEETALQLLQSISALEEEYDVQLLTDADKDKIERLS</sequence>
<dbReference type="Gene3D" id="2.130.10.10">
    <property type="entry name" value="YVTN repeat-like/Quinoprotein amine dehydrogenase"/>
    <property type="match status" value="1"/>
</dbReference>